<dbReference type="Pfam" id="PF00646">
    <property type="entry name" value="F-box"/>
    <property type="match status" value="1"/>
</dbReference>
<dbReference type="Pfam" id="PF03478">
    <property type="entry name" value="Beta-prop_KIB1-4"/>
    <property type="match status" value="2"/>
</dbReference>
<keyword evidence="4" id="KW-1185">Reference proteome</keyword>
<feature type="domain" description="KIB1-4 beta-propeller" evidence="2">
    <location>
        <begin position="363"/>
        <end position="585"/>
    </location>
</feature>
<dbReference type="InterPro" id="IPR005174">
    <property type="entry name" value="KIB1-4_b-propeller"/>
</dbReference>
<dbReference type="AlphaFoldDB" id="A0AA88VND8"/>
<feature type="domain" description="F-box" evidence="1">
    <location>
        <begin position="285"/>
        <end position="318"/>
    </location>
</feature>
<evidence type="ECO:0000259" key="1">
    <source>
        <dbReference type="Pfam" id="PF00646"/>
    </source>
</evidence>
<name>A0AA88VND8_9ASTE</name>
<comment type="caution">
    <text evidence="3">The sequence shown here is derived from an EMBL/GenBank/DDBJ whole genome shotgun (WGS) entry which is preliminary data.</text>
</comment>
<evidence type="ECO:0000313" key="4">
    <source>
        <dbReference type="Proteomes" id="UP001188597"/>
    </source>
</evidence>
<evidence type="ECO:0000259" key="2">
    <source>
        <dbReference type="Pfam" id="PF03478"/>
    </source>
</evidence>
<sequence>MAREREFSHGFPSPGPYPWLTYIHEYFDEDPFFCTMPPSLSSSKHVETRSIPYLRGKAIEMVCYGWLILHSLGIDNHDYFSILNPITSESIDLPPLKVRKNLRSSRCVLSLPPGNHDSALLIFRRKKDSENKPHSIQFCSLLHRKWKKTWYHQIFKDDDDVECYEFLCRAVNMSGKLYAITELSKMLVMIDVVLDPREEDSTELVIRSLGSQLPILNRPFSCFHFTWWNLVGNFLSKDYLGDSKVELHEEDQGEKAEEVEMRVSLGADERIHIMAEKREALEWHLLDLPYDMLRVIAEHTVLVDYLNFRATSKLCRAAAPPVQWRTASKKLLQTQSSISPWLMLQADKKKGVVTYVDPKFGNRYFMTSPESVGDATICYSKDGWLLMITDSNSMIFFNPFSRTTIQLPPMPSNSNYYSSFGFSSLPTSSDCVVVGVTSQPVQLDITTPGRSEWVRCVLYEVTAFAPCRNNPVFYEGLFYFLGRDGHLVDLVVDEDLGCFANDLDDIKSPCDSFCQNFLVECDGNLLSVFVSNFWEWVKVFKLNLSESVWEEVESLGNHMIYVSDSTSFSTVAKTPGMENKIYFPRFSGDNIIFYSLSTCKFYTFGSMEPLMAFHNAGNQLQCGWIDLLGA</sequence>
<reference evidence="3" key="1">
    <citation type="submission" date="2022-12" db="EMBL/GenBank/DDBJ databases">
        <title>Draft genome assemblies for two species of Escallonia (Escalloniales).</title>
        <authorList>
            <person name="Chanderbali A."/>
            <person name="Dervinis C."/>
            <person name="Anghel I."/>
            <person name="Soltis D."/>
            <person name="Soltis P."/>
            <person name="Zapata F."/>
        </authorList>
    </citation>
    <scope>NUCLEOTIDE SEQUENCE</scope>
    <source>
        <strain evidence="3">UCBG64.0493</strain>
        <tissue evidence="3">Leaf</tissue>
    </source>
</reference>
<proteinExistence type="predicted"/>
<dbReference type="EMBL" id="JAVXUP010001465">
    <property type="protein sequence ID" value="KAK3011273.1"/>
    <property type="molecule type" value="Genomic_DNA"/>
</dbReference>
<dbReference type="PANTHER" id="PTHR33127">
    <property type="entry name" value="TRANSMEMBRANE PROTEIN"/>
    <property type="match status" value="1"/>
</dbReference>
<gene>
    <name evidence="3" type="ORF">RJ639_012018</name>
</gene>
<accession>A0AA88VND8</accession>
<evidence type="ECO:0000313" key="3">
    <source>
        <dbReference type="EMBL" id="KAK3011273.1"/>
    </source>
</evidence>
<evidence type="ECO:0008006" key="5">
    <source>
        <dbReference type="Google" id="ProtNLM"/>
    </source>
</evidence>
<organism evidence="3 4">
    <name type="scientific">Escallonia herrerae</name>
    <dbReference type="NCBI Taxonomy" id="1293975"/>
    <lineage>
        <taxon>Eukaryota</taxon>
        <taxon>Viridiplantae</taxon>
        <taxon>Streptophyta</taxon>
        <taxon>Embryophyta</taxon>
        <taxon>Tracheophyta</taxon>
        <taxon>Spermatophyta</taxon>
        <taxon>Magnoliopsida</taxon>
        <taxon>eudicotyledons</taxon>
        <taxon>Gunneridae</taxon>
        <taxon>Pentapetalae</taxon>
        <taxon>asterids</taxon>
        <taxon>campanulids</taxon>
        <taxon>Escalloniales</taxon>
        <taxon>Escalloniaceae</taxon>
        <taxon>Escallonia</taxon>
    </lineage>
</organism>
<dbReference type="Proteomes" id="UP001188597">
    <property type="component" value="Unassembled WGS sequence"/>
</dbReference>
<protein>
    <recommendedName>
        <fullName evidence="5">F-box domain-containing protein</fullName>
    </recommendedName>
</protein>
<dbReference type="InterPro" id="IPR011047">
    <property type="entry name" value="Quinoprotein_ADH-like_sf"/>
</dbReference>
<dbReference type="SUPFAM" id="SSF50998">
    <property type="entry name" value="Quinoprotein alcohol dehydrogenase-like"/>
    <property type="match status" value="1"/>
</dbReference>
<feature type="domain" description="KIB1-4 beta-propeller" evidence="2">
    <location>
        <begin position="48"/>
        <end position="195"/>
    </location>
</feature>
<dbReference type="PANTHER" id="PTHR33127:SF5">
    <property type="entry name" value="TRANSMEMBRANE PROTEIN"/>
    <property type="match status" value="1"/>
</dbReference>
<dbReference type="InterPro" id="IPR001810">
    <property type="entry name" value="F-box_dom"/>
</dbReference>